<feature type="region of interest" description="Disordered" evidence="1">
    <location>
        <begin position="1"/>
        <end position="27"/>
    </location>
</feature>
<dbReference type="VEuPathDB" id="FungiDB:RhiirFUN_021779"/>
<evidence type="ECO:0000313" key="3">
    <source>
        <dbReference type="Proteomes" id="UP000234323"/>
    </source>
</evidence>
<gene>
    <name evidence="2" type="ORF">RhiirA4_474007</name>
</gene>
<sequence>MPLNKTNKRTRQIEPEQNVKSKGGHPQSSVWEHFIKAPLSTADCLNVNDEIRREYIQKILQLYNDNDDTENNKRSRIQQLNITDFWDVDQNSVKPLSKQKQETIDQCLLKVFVCCGTPLTNSTA</sequence>
<dbReference type="Proteomes" id="UP000234323">
    <property type="component" value="Unassembled WGS sequence"/>
</dbReference>
<evidence type="ECO:0000313" key="2">
    <source>
        <dbReference type="EMBL" id="PKY54921.1"/>
    </source>
</evidence>
<feature type="compositionally biased region" description="Basic residues" evidence="1">
    <location>
        <begin position="1"/>
        <end position="10"/>
    </location>
</feature>
<accession>A0A2I1H7S1</accession>
<organism evidence="2 3">
    <name type="scientific">Rhizophagus irregularis</name>
    <dbReference type="NCBI Taxonomy" id="588596"/>
    <lineage>
        <taxon>Eukaryota</taxon>
        <taxon>Fungi</taxon>
        <taxon>Fungi incertae sedis</taxon>
        <taxon>Mucoromycota</taxon>
        <taxon>Glomeromycotina</taxon>
        <taxon>Glomeromycetes</taxon>
        <taxon>Glomerales</taxon>
        <taxon>Glomeraceae</taxon>
        <taxon>Rhizophagus</taxon>
    </lineage>
</organism>
<comment type="caution">
    <text evidence="2">The sequence shown here is derived from an EMBL/GenBank/DDBJ whole genome shotgun (WGS) entry which is preliminary data.</text>
</comment>
<keyword evidence="3" id="KW-1185">Reference proteome</keyword>
<evidence type="ECO:0000256" key="1">
    <source>
        <dbReference type="SAM" id="MobiDB-lite"/>
    </source>
</evidence>
<name>A0A2I1H7S1_9GLOM</name>
<reference evidence="2 3" key="1">
    <citation type="submission" date="2015-10" db="EMBL/GenBank/DDBJ databases">
        <title>Genome analyses suggest a sexual origin of heterokaryosis in a supposedly ancient asexual fungus.</title>
        <authorList>
            <person name="Ropars J."/>
            <person name="Sedzielewska K."/>
            <person name="Noel J."/>
            <person name="Charron P."/>
            <person name="Farinelli L."/>
            <person name="Marton T."/>
            <person name="Kruger M."/>
            <person name="Pelin A."/>
            <person name="Brachmann A."/>
            <person name="Corradi N."/>
        </authorList>
    </citation>
    <scope>NUCLEOTIDE SEQUENCE [LARGE SCALE GENOMIC DNA]</scope>
    <source>
        <strain evidence="2 3">A4</strain>
    </source>
</reference>
<protein>
    <submittedName>
        <fullName evidence="2">Uncharacterized protein</fullName>
    </submittedName>
</protein>
<proteinExistence type="predicted"/>
<dbReference type="VEuPathDB" id="FungiDB:FUN_019570"/>
<dbReference type="AlphaFoldDB" id="A0A2I1H7S1"/>
<dbReference type="EMBL" id="LLXI01001723">
    <property type="protein sequence ID" value="PKY54921.1"/>
    <property type="molecule type" value="Genomic_DNA"/>
</dbReference>